<evidence type="ECO:0000256" key="2">
    <source>
        <dbReference type="ARBA" id="ARBA00022737"/>
    </source>
</evidence>
<dbReference type="InterPro" id="IPR013783">
    <property type="entry name" value="Ig-like_fold"/>
</dbReference>
<feature type="region of interest" description="Disordered" evidence="5">
    <location>
        <begin position="1617"/>
        <end position="1641"/>
    </location>
</feature>
<evidence type="ECO:0000256" key="3">
    <source>
        <dbReference type="ARBA" id="ARBA00023157"/>
    </source>
</evidence>
<feature type="domain" description="Fibronectin type-III" evidence="8">
    <location>
        <begin position="1912"/>
        <end position="2012"/>
    </location>
</feature>
<feature type="domain" description="Ig-like" evidence="7">
    <location>
        <begin position="140"/>
        <end position="229"/>
    </location>
</feature>
<accession>A0ABQ9ITS4</accession>
<dbReference type="InterPro" id="IPR003599">
    <property type="entry name" value="Ig_sub"/>
</dbReference>
<evidence type="ECO:0008006" key="11">
    <source>
        <dbReference type="Google" id="ProtNLM"/>
    </source>
</evidence>
<dbReference type="InterPro" id="IPR003598">
    <property type="entry name" value="Ig_sub2"/>
</dbReference>
<dbReference type="PROSITE" id="PS50011">
    <property type="entry name" value="PROTEIN_KINASE_DOM"/>
    <property type="match status" value="1"/>
</dbReference>
<feature type="region of interest" description="Disordered" evidence="5">
    <location>
        <begin position="668"/>
        <end position="726"/>
    </location>
</feature>
<feature type="domain" description="Ig-like" evidence="7">
    <location>
        <begin position="1"/>
        <end position="125"/>
    </location>
</feature>
<feature type="non-terminal residue" evidence="9">
    <location>
        <position position="1"/>
    </location>
</feature>
<keyword evidence="4" id="KW-0393">Immunoglobulin domain</keyword>
<dbReference type="Pfam" id="PF00069">
    <property type="entry name" value="Pkinase"/>
    <property type="match status" value="1"/>
</dbReference>
<keyword evidence="2" id="KW-0677">Repeat</keyword>
<dbReference type="InterPro" id="IPR013098">
    <property type="entry name" value="Ig_I-set"/>
</dbReference>
<feature type="compositionally biased region" description="Basic and acidic residues" evidence="5">
    <location>
        <begin position="802"/>
        <end position="813"/>
    </location>
</feature>
<evidence type="ECO:0000313" key="10">
    <source>
        <dbReference type="Proteomes" id="UP001162164"/>
    </source>
</evidence>
<gene>
    <name evidence="9" type="ORF">NQ317_019552</name>
</gene>
<feature type="domain" description="Protein kinase" evidence="6">
    <location>
        <begin position="2266"/>
        <end position="2521"/>
    </location>
</feature>
<dbReference type="InterPro" id="IPR036179">
    <property type="entry name" value="Ig-like_dom_sf"/>
</dbReference>
<feature type="domain" description="Ig-like" evidence="7">
    <location>
        <begin position="1342"/>
        <end position="1435"/>
    </location>
</feature>
<feature type="region of interest" description="Disordered" evidence="5">
    <location>
        <begin position="795"/>
        <end position="879"/>
    </location>
</feature>
<feature type="domain" description="Ig-like" evidence="7">
    <location>
        <begin position="910"/>
        <end position="1001"/>
    </location>
</feature>
<feature type="compositionally biased region" description="Polar residues" evidence="5">
    <location>
        <begin position="1622"/>
        <end position="1634"/>
    </location>
</feature>
<keyword evidence="10" id="KW-1185">Reference proteome</keyword>
<feature type="domain" description="Ig-like" evidence="7">
    <location>
        <begin position="1538"/>
        <end position="1629"/>
    </location>
</feature>
<feature type="domain" description="Ig-like" evidence="7">
    <location>
        <begin position="553"/>
        <end position="644"/>
    </location>
</feature>
<dbReference type="InterPro" id="IPR003961">
    <property type="entry name" value="FN3_dom"/>
</dbReference>
<feature type="domain" description="Ig-like" evidence="7">
    <location>
        <begin position="1794"/>
        <end position="1884"/>
    </location>
</feature>
<evidence type="ECO:0000259" key="7">
    <source>
        <dbReference type="PROSITE" id="PS50835"/>
    </source>
</evidence>
<evidence type="ECO:0000259" key="8">
    <source>
        <dbReference type="PROSITE" id="PS50853"/>
    </source>
</evidence>
<comment type="similarity">
    <text evidence="1">Belongs to the protein kinase superfamily. CAMK Ser/Thr protein kinase family.</text>
</comment>
<feature type="domain" description="Ig-like" evidence="7">
    <location>
        <begin position="2147"/>
        <end position="2236"/>
    </location>
</feature>
<dbReference type="SMART" id="SM00060">
    <property type="entry name" value="FN3"/>
    <property type="match status" value="1"/>
</dbReference>
<dbReference type="PANTHER" id="PTHR47633">
    <property type="entry name" value="IMMUNOGLOBULIN"/>
    <property type="match status" value="1"/>
</dbReference>
<feature type="domain" description="Ig-like" evidence="7">
    <location>
        <begin position="1693"/>
        <end position="1781"/>
    </location>
</feature>
<evidence type="ECO:0000256" key="4">
    <source>
        <dbReference type="ARBA" id="ARBA00023319"/>
    </source>
</evidence>
<dbReference type="InterPro" id="IPR007110">
    <property type="entry name" value="Ig-like_dom"/>
</dbReference>
<dbReference type="SUPFAM" id="SSF49265">
    <property type="entry name" value="Fibronectin type III"/>
    <property type="match status" value="1"/>
</dbReference>
<organism evidence="9 10">
    <name type="scientific">Molorchus minor</name>
    <dbReference type="NCBI Taxonomy" id="1323400"/>
    <lineage>
        <taxon>Eukaryota</taxon>
        <taxon>Metazoa</taxon>
        <taxon>Ecdysozoa</taxon>
        <taxon>Arthropoda</taxon>
        <taxon>Hexapoda</taxon>
        <taxon>Insecta</taxon>
        <taxon>Pterygota</taxon>
        <taxon>Neoptera</taxon>
        <taxon>Endopterygota</taxon>
        <taxon>Coleoptera</taxon>
        <taxon>Polyphaga</taxon>
        <taxon>Cucujiformia</taxon>
        <taxon>Chrysomeloidea</taxon>
        <taxon>Cerambycidae</taxon>
        <taxon>Lamiinae</taxon>
        <taxon>Monochamini</taxon>
        <taxon>Molorchus</taxon>
    </lineage>
</organism>
<dbReference type="CDD" id="cd00096">
    <property type="entry name" value="Ig"/>
    <property type="match status" value="2"/>
</dbReference>
<dbReference type="SMART" id="SM00408">
    <property type="entry name" value="IGc2"/>
    <property type="match status" value="13"/>
</dbReference>
<dbReference type="Proteomes" id="UP001162164">
    <property type="component" value="Unassembled WGS sequence"/>
</dbReference>
<dbReference type="Pfam" id="PF07679">
    <property type="entry name" value="I-set"/>
    <property type="match status" value="16"/>
</dbReference>
<feature type="compositionally biased region" description="Basic and acidic residues" evidence="5">
    <location>
        <begin position="673"/>
        <end position="701"/>
    </location>
</feature>
<dbReference type="SUPFAM" id="SSF56112">
    <property type="entry name" value="Protein kinase-like (PK-like)"/>
    <property type="match status" value="1"/>
</dbReference>
<dbReference type="SMART" id="SM00409">
    <property type="entry name" value="IG"/>
    <property type="match status" value="16"/>
</dbReference>
<dbReference type="PANTHER" id="PTHR47633:SF3">
    <property type="entry name" value="STRIATED MUSCLE PREFERENTIALLY EXPRESSED PROTEIN KINASE"/>
    <property type="match status" value="1"/>
</dbReference>
<evidence type="ECO:0000313" key="9">
    <source>
        <dbReference type="EMBL" id="KAJ8965436.1"/>
    </source>
</evidence>
<name>A0ABQ9ITS4_9CUCU</name>
<dbReference type="EMBL" id="JAPWTJ010002610">
    <property type="protein sequence ID" value="KAJ8965436.1"/>
    <property type="molecule type" value="Genomic_DNA"/>
</dbReference>
<feature type="domain" description="Ig-like" evidence="7">
    <location>
        <begin position="327"/>
        <end position="416"/>
    </location>
</feature>
<dbReference type="CDD" id="cd00063">
    <property type="entry name" value="FN3"/>
    <property type="match status" value="1"/>
</dbReference>
<evidence type="ECO:0000256" key="5">
    <source>
        <dbReference type="SAM" id="MobiDB-lite"/>
    </source>
</evidence>
<reference evidence="9" key="1">
    <citation type="journal article" date="2023" name="Insect Mol. Biol.">
        <title>Genome sequencing provides insights into the evolution of gene families encoding plant cell wall-degrading enzymes in longhorned beetles.</title>
        <authorList>
            <person name="Shin N.R."/>
            <person name="Okamura Y."/>
            <person name="Kirsch R."/>
            <person name="Pauchet Y."/>
        </authorList>
    </citation>
    <scope>NUCLEOTIDE SEQUENCE</scope>
    <source>
        <strain evidence="9">MMC_N1</strain>
    </source>
</reference>
<dbReference type="Gene3D" id="2.60.40.10">
    <property type="entry name" value="Immunoglobulins"/>
    <property type="match status" value="19"/>
</dbReference>
<dbReference type="InterPro" id="IPR011009">
    <property type="entry name" value="Kinase-like_dom_sf"/>
</dbReference>
<comment type="caution">
    <text evidence="9">The sequence shown here is derived from an EMBL/GenBank/DDBJ whole genome shotgun (WGS) entry which is preliminary data.</text>
</comment>
<dbReference type="Gene3D" id="3.30.200.20">
    <property type="entry name" value="Phosphorylase Kinase, domain 1"/>
    <property type="match status" value="1"/>
</dbReference>
<proteinExistence type="inferred from homology"/>
<protein>
    <recommendedName>
        <fullName evidence="11">Muscle M-line assembly protein unc-89</fullName>
    </recommendedName>
</protein>
<evidence type="ECO:0000256" key="1">
    <source>
        <dbReference type="ARBA" id="ARBA00006692"/>
    </source>
</evidence>
<dbReference type="InterPro" id="IPR036116">
    <property type="entry name" value="FN3_sf"/>
</dbReference>
<dbReference type="PROSITE" id="PS50853">
    <property type="entry name" value="FN3"/>
    <property type="match status" value="1"/>
</dbReference>
<sequence>KTQGRGFYELVIPVVKKSDAGKYKCVAKNKFGESTSESTVTVTENKQIFEEMPEGEILPPGEKPVFHWKKDGKSFEPEERFKVLMGDDEDSLALVFQKVRPDDVGLYTCVAQTSRGHISCSAELTVHGTVNQLFREPEKPSLQIIKKDPVVTAGGSCMLELQVKGYPKPNVKWSHEGKEIKTGKKYKILYEDEESMSLVIKDVESSDAGKYTIFAENELGSDSAEMNLTVKSPAKIKTKMEDMSIESDILLKVDVEVEGLPKPTVQFYKDGKVVKESERVKISESAEKHSLIIEKTSLTDSGSYSVVATNDLAQVSQFWSMDVHSKPKLIEKLGADKIISQGESLELKVKLEAEPKPTVKWYKDEEEIQSSEHFVVKEDGDSYILKITGAVTTDAARYKCRAVNIHGSVDDEVTVYVKKPPKIIKPLENMTVREHDKNVTFDVKLEAFPKPTVKWEWSSVLCLLYVYLPLDTRLERIFKREDVDFCGVPKLRYLDEVEIKETRTEFTRVEVDDGVKLVIKEVSSELSGQYTCKLSNECGAAETSAKLTVNCAPRIIKHLKDTTVEEGATLYLEVEVGGCPPPTVKWLRNGREVSADARIKISRDTKREESFNLAVDLIKYEEQGEYEVIVTNALGTVSSKSTVTVTKITHTDAIEEEELPKDVEVEVIEDEPQVAKEEEPEKIEEKPPESKKGPLSEKVDSEVEELSFKSPEPIIEEPASPKIYRRASSTIIEEIEHVDIDEESGKPKDIKEVVIERQKPKRGLSALKEELENIENDSEAQTKFYVEEDLPSQISKKGMSATKEEAEIIDQSKESNTPKTPVETDIPEETPLRSRKAKIEKMDNIEIDERGLSTKTAEERILDRQESQKGKRDYDEEIDEKTEDLLRRAQKQRSLVEDVPEKSSKAEAAPIVLNTNMKDGSRPESLDVTYIVKGTSNPPPVAKWTLDGKEIKPDGHLRMTTSQNGEEFRLEIKKLEMKDAGVYQCILSNPHGDVRQQAILEVTPEKDLRRPKIKEGLKDLSVVKKNSATFKAIVIGDPVPQVAWLHDGKEMDNDEFEKNKIILETEDQKIEDELSECIYTLTVPRCNSNVPNGTDIAQHTEPPALDSFEDGAPGGSPAQHTPAWTVMLTSRIAGDASNTGKYTIKPKNKWGECESSAKLTIVMRPEIEGPEDVTVVPGEATEFTVVVHACPEPQVIWTRNDEVIQGIMLADEGYYRVTAKNELGEDSSEARLKTLKEAEPTTERPKFITGLNDEQVVHTGEISVMVRADGLPKPEIRWYCNGKPIQEDDRHKIETSTETQVTSKLTITNFDEKDAGIYRAVAVNIVGEAETTSRISMLQTPPSFGKKLDRNLEANEGEPLELKAKINGSPRPTVAWFKDGEPILEDDDNIKTTVLPDGTVKLNIEKCKPSDSGAYKLVIKNPNGETAGLCAVAVTQKPKRPKFLKCFKDTKLPLGETLRLEAKVEAHPLPEIKWLKDGIPVRPSSNIHFESHPDGTVALVVDGMRPENVGNYQLLVTNKLGEAIGDAAVEIEKKPIKPEFIQRLAPQTVVEGFPVKFDVKAQGFPAPKITWTRNGVEIIPDNNHIKIVDQPDGSSTLTLHLANIDRDALMYQAVATNEAGESETSAPLTIQPSTKPDEPEERPLFLHSLKDVGLRIDHAVPSDAGVYGVKITNPLGTDSTEGKATVRKVFMPPSFTQRFTDLQQLPGRDAKFPCRVSGVPQPDVVWSKGGQPLRNTEKYQIKRDGDLCCLYVIDSEPSDAGVYTATATNREGQDTCTANLDVVKEIKAAQKIEPPVFLKKIGDTELFKAMTAKFTACASGIPEPTVEWFHNDKKLFPSTRIRMDKDTAGLLRLTISGVDQDDLGQYSCKISNEHGSDICHATLRFDEGIEPKSKRPITDQYTEFDKYKKSGAPVPLSDPPIISQMTDRHCTLSWKPSIPSGPRAPVTYQLEMCELPSGDWFTVRSGIRSCTCGVRNLEPFRDYKFRVRVENKYGISDPSPYAITHREKLEPDVPKFRPYLPPEIDFRPETSPYFPKDFDIERPPHDGMAQAPRFLRQEHPTQYGVKDQNTNLFWFVYGYPKPKMTYYFNDELIEPGGRFDTSYTRNGQATLFINKMLDRDVGWYEAVARNEHGEARQRVRLEIAELPYFIRRPEIEYVMLRGRARFEARIVGVPYPEIKWYKDWKPLAASARIKIAFVEPDTTILTINDVILKDEGLYSVSARNVAGSASSSAMLHVEENEHEYRLRNYTNLSPIKTKKRLYTELYDIGDELGRGTQGITYHAVERLNGRNYAAKIMHGRGDLRPFMYNEYEMLNELRHKKLISLHDSYETDDSLALILELASGGELVRDYLLKQDYYREGDIAGFIRQLLQGLDYMHDRGYGHMGLNLGDLLISHPGGDDLKITDFGLTRRIDRGNYYPLPYGVPEYVSPEAANGDGVGFEHDMWGVGIITYILLSGRSPFRGANDRETLTRVKEGKWVFEDEEWWSRISVEAKDFISRLLVYDAGGRLDVRAALRHPWLERADRRYSDEFEISSKYLSDYWRLHREWYDNASCKRWLRRRPLEGAFTHPSRMVYPPGEYYSPRATPTPVDTTPRPRVTKNGPDTYLLQLRDVNFPVRLREYMKVAANRGPGSGYIVSDENGYDWHASNIFIITSKYNVVAYSYFRQTAF</sequence>
<keyword evidence="3" id="KW-1015">Disulfide bond</keyword>
<evidence type="ECO:0000259" key="6">
    <source>
        <dbReference type="PROSITE" id="PS50011"/>
    </source>
</evidence>
<dbReference type="InterPro" id="IPR000719">
    <property type="entry name" value="Prot_kinase_dom"/>
</dbReference>
<feature type="compositionally biased region" description="Basic and acidic residues" evidence="5">
    <location>
        <begin position="837"/>
        <end position="874"/>
    </location>
</feature>
<dbReference type="SUPFAM" id="SSF48726">
    <property type="entry name" value="Immunoglobulin"/>
    <property type="match status" value="18"/>
</dbReference>
<dbReference type="Gene3D" id="1.10.510.10">
    <property type="entry name" value="Transferase(Phosphotransferase) domain 1"/>
    <property type="match status" value="1"/>
</dbReference>
<dbReference type="Pfam" id="PF00041">
    <property type="entry name" value="fn3"/>
    <property type="match status" value="1"/>
</dbReference>
<feature type="region of interest" description="Disordered" evidence="5">
    <location>
        <begin position="1092"/>
        <end position="1121"/>
    </location>
</feature>
<feature type="domain" description="Ig-like" evidence="7">
    <location>
        <begin position="1441"/>
        <end position="1532"/>
    </location>
</feature>
<feature type="domain" description="Ig-like" evidence="7">
    <location>
        <begin position="1245"/>
        <end position="1336"/>
    </location>
</feature>
<feature type="domain" description="Ig-like" evidence="7">
    <location>
        <begin position="421"/>
        <end position="548"/>
    </location>
</feature>
<dbReference type="PROSITE" id="PS50835">
    <property type="entry name" value="IG_LIKE"/>
    <property type="match status" value="13"/>
</dbReference>